<evidence type="ECO:0000256" key="10">
    <source>
        <dbReference type="PROSITE-ProRule" id="PRU01385"/>
    </source>
</evidence>
<dbReference type="PROSITE" id="PS52041">
    <property type="entry name" value="TOPO_IIB"/>
    <property type="match status" value="1"/>
</dbReference>
<comment type="cofactor">
    <cofactor evidence="2">
        <name>Mg(2+)</name>
        <dbReference type="ChEBI" id="CHEBI:18420"/>
    </cofactor>
</comment>
<dbReference type="InterPro" id="IPR013049">
    <property type="entry name" value="Spo11/TopoVI_A_N"/>
</dbReference>
<dbReference type="Pfam" id="PF21180">
    <property type="entry name" value="TOP6A-Spo11_Toprim"/>
    <property type="match status" value="1"/>
</dbReference>
<dbReference type="Gene3D" id="3.40.1360.10">
    <property type="match status" value="1"/>
</dbReference>
<evidence type="ECO:0000259" key="13">
    <source>
        <dbReference type="Pfam" id="PF21180"/>
    </source>
</evidence>
<dbReference type="Gene3D" id="1.10.10.10">
    <property type="entry name" value="Winged helix-like DNA-binding domain superfamily/Winged helix DNA-binding domain"/>
    <property type="match status" value="1"/>
</dbReference>
<keyword evidence="6" id="KW-0460">Magnesium</keyword>
<feature type="domain" description="Spo11/DNA topoisomerase VI subunit A N-terminal" evidence="12">
    <location>
        <begin position="132"/>
        <end position="192"/>
    </location>
</feature>
<feature type="compositionally biased region" description="Low complexity" evidence="11">
    <location>
        <begin position="438"/>
        <end position="452"/>
    </location>
</feature>
<accession>A0A226DLK5</accession>
<dbReference type="GO" id="GO:0003677">
    <property type="term" value="F:DNA binding"/>
    <property type="evidence" value="ECO:0007669"/>
    <property type="project" value="UniProtKB-UniRule"/>
</dbReference>
<keyword evidence="7 10" id="KW-0799">Topoisomerase</keyword>
<dbReference type="SUPFAM" id="SSF56726">
    <property type="entry name" value="DNA topoisomerase IV, alpha subunit"/>
    <property type="match status" value="1"/>
</dbReference>
<keyword evidence="15" id="KW-1185">Reference proteome</keyword>
<evidence type="ECO:0000256" key="5">
    <source>
        <dbReference type="ARBA" id="ARBA00022723"/>
    </source>
</evidence>
<evidence type="ECO:0000256" key="9">
    <source>
        <dbReference type="ARBA" id="ARBA00023235"/>
    </source>
</evidence>
<dbReference type="CDD" id="cd00223">
    <property type="entry name" value="TOPRIM_TopoIIB_SPO"/>
    <property type="match status" value="1"/>
</dbReference>
<protein>
    <recommendedName>
        <fullName evidence="4">DNA topoisomerase (ATP-hydrolyzing)</fullName>
        <ecNumber evidence="4">5.6.2.2</ecNumber>
    </recommendedName>
</protein>
<evidence type="ECO:0000256" key="6">
    <source>
        <dbReference type="ARBA" id="ARBA00022842"/>
    </source>
</evidence>
<name>A0A226DLK5_FOLCA</name>
<dbReference type="EMBL" id="LNIX01000015">
    <property type="protein sequence ID" value="OXA46425.1"/>
    <property type="molecule type" value="Genomic_DNA"/>
</dbReference>
<dbReference type="PRINTS" id="PR01550">
    <property type="entry name" value="TOP6AFAMILY"/>
</dbReference>
<dbReference type="GO" id="GO:0003918">
    <property type="term" value="F:DNA topoisomerase type II (double strand cut, ATP-hydrolyzing) activity"/>
    <property type="evidence" value="ECO:0007669"/>
    <property type="project" value="UniProtKB-UniRule"/>
</dbReference>
<evidence type="ECO:0000256" key="3">
    <source>
        <dbReference type="ARBA" id="ARBA00006559"/>
    </source>
</evidence>
<comment type="catalytic activity">
    <reaction evidence="1 10">
        <text>ATP-dependent breakage, passage and rejoining of double-stranded DNA.</text>
        <dbReference type="EC" id="5.6.2.2"/>
    </reaction>
</comment>
<sequence length="452" mass="51042">MTFLLPPAPSPYFSGGNYPPQWQNNLALNFSSHERATLYREQVQRNIETRVVNMVKQIVRGDKPFFVQNRIEASPTLVASGSQYNPAADFTLTESFVANGGWSWRTKADKQILPRLPHGLMYVKFGTKISQRKFALQFHLMSKIHGMVIKSMNCTIRDLYYENVSLYESQNRLESAIYDLCHILKVPRDALRLEATSKGLMAGNLKFQTTTGDVINLAHFKSGMLIPSVSGVDDMCEIQSDAKQIIVVEKDAVFQRLIDERVFEEIGPTILITGKGYPDLVTLKMIRKLRDALNLTVFAFVDCDPYGVEIASVIRWGSFKQASIAKCANDWSIAEELTVPNLVWLGLLPSEISDFSLTHRVSSKMTMRDRHKTHLVKADPVWIHEIDVLQCSEYKAELEALFIHPRFANFYLQQKLNAYYKLVQPSCSFQAPAPTPTPVSSTNTSGSCSNNN</sequence>
<feature type="region of interest" description="Disordered" evidence="11">
    <location>
        <begin position="432"/>
        <end position="452"/>
    </location>
</feature>
<dbReference type="GO" id="GO:0007131">
    <property type="term" value="P:reciprocal meiotic recombination"/>
    <property type="evidence" value="ECO:0007669"/>
    <property type="project" value="TreeGrafter"/>
</dbReference>
<feature type="domain" description="Topoisomerase 6 subunit A/Spo11 TOPRIM" evidence="13">
    <location>
        <begin position="245"/>
        <end position="416"/>
    </location>
</feature>
<dbReference type="InterPro" id="IPR002815">
    <property type="entry name" value="Spo11/TopoVI_A"/>
</dbReference>
<evidence type="ECO:0000313" key="14">
    <source>
        <dbReference type="EMBL" id="OXA46425.1"/>
    </source>
</evidence>
<feature type="active site" description="O-(5'-phospho-DNA)-tyrosine intermediate" evidence="10">
    <location>
        <position position="161"/>
    </location>
</feature>
<dbReference type="Proteomes" id="UP000198287">
    <property type="component" value="Unassembled WGS sequence"/>
</dbReference>
<keyword evidence="5" id="KW-0479">Metal-binding</keyword>
<keyword evidence="8 10" id="KW-0238">DNA-binding</keyword>
<dbReference type="PANTHER" id="PTHR10848">
    <property type="entry name" value="MEIOTIC RECOMBINATION PROTEIN SPO11"/>
    <property type="match status" value="1"/>
</dbReference>
<evidence type="ECO:0000313" key="15">
    <source>
        <dbReference type="Proteomes" id="UP000198287"/>
    </source>
</evidence>
<dbReference type="GO" id="GO:0000706">
    <property type="term" value="P:meiotic DNA double-strand break processing"/>
    <property type="evidence" value="ECO:0007669"/>
    <property type="project" value="TreeGrafter"/>
</dbReference>
<dbReference type="GO" id="GO:0046872">
    <property type="term" value="F:metal ion binding"/>
    <property type="evidence" value="ECO:0007669"/>
    <property type="project" value="UniProtKB-KW"/>
</dbReference>
<dbReference type="GO" id="GO:0005524">
    <property type="term" value="F:ATP binding"/>
    <property type="evidence" value="ECO:0007669"/>
    <property type="project" value="InterPro"/>
</dbReference>
<dbReference type="InterPro" id="IPR036078">
    <property type="entry name" value="Spo11/TopoVI_A_sf"/>
</dbReference>
<dbReference type="InterPro" id="IPR034136">
    <property type="entry name" value="TOPRIM_Topo6A/Spo11"/>
</dbReference>
<keyword evidence="9 10" id="KW-0413">Isomerase</keyword>
<dbReference type="GO" id="GO:0000228">
    <property type="term" value="C:nuclear chromosome"/>
    <property type="evidence" value="ECO:0007669"/>
    <property type="project" value="TreeGrafter"/>
</dbReference>
<evidence type="ECO:0000256" key="1">
    <source>
        <dbReference type="ARBA" id="ARBA00000185"/>
    </source>
</evidence>
<reference evidence="14 15" key="1">
    <citation type="submission" date="2015-12" db="EMBL/GenBank/DDBJ databases">
        <title>The genome of Folsomia candida.</title>
        <authorList>
            <person name="Faddeeva A."/>
            <person name="Derks M.F."/>
            <person name="Anvar Y."/>
            <person name="Smit S."/>
            <person name="Van Straalen N."/>
            <person name="Roelofs D."/>
        </authorList>
    </citation>
    <scope>NUCLEOTIDE SEQUENCE [LARGE SCALE GENOMIC DNA]</scope>
    <source>
        <strain evidence="14 15">VU population</strain>
        <tissue evidence="14">Whole body</tissue>
    </source>
</reference>
<dbReference type="OrthoDB" id="5377392at2759"/>
<evidence type="ECO:0000256" key="2">
    <source>
        <dbReference type="ARBA" id="ARBA00001946"/>
    </source>
</evidence>
<dbReference type="AlphaFoldDB" id="A0A226DLK5"/>
<evidence type="ECO:0000256" key="7">
    <source>
        <dbReference type="ARBA" id="ARBA00023029"/>
    </source>
</evidence>
<evidence type="ECO:0000256" key="11">
    <source>
        <dbReference type="SAM" id="MobiDB-lite"/>
    </source>
</evidence>
<evidence type="ECO:0000256" key="4">
    <source>
        <dbReference type="ARBA" id="ARBA00012895"/>
    </source>
</evidence>
<evidence type="ECO:0000256" key="8">
    <source>
        <dbReference type="ARBA" id="ARBA00023125"/>
    </source>
</evidence>
<organism evidence="14 15">
    <name type="scientific">Folsomia candida</name>
    <name type="common">Springtail</name>
    <dbReference type="NCBI Taxonomy" id="158441"/>
    <lineage>
        <taxon>Eukaryota</taxon>
        <taxon>Metazoa</taxon>
        <taxon>Ecdysozoa</taxon>
        <taxon>Arthropoda</taxon>
        <taxon>Hexapoda</taxon>
        <taxon>Collembola</taxon>
        <taxon>Entomobryomorpha</taxon>
        <taxon>Isotomoidea</taxon>
        <taxon>Isotomidae</taxon>
        <taxon>Proisotominae</taxon>
        <taxon>Folsomia</taxon>
    </lineage>
</organism>
<comment type="similarity">
    <text evidence="3 10">Belongs to the TOP6A family.</text>
</comment>
<comment type="caution">
    <text evidence="14">The sequence shown here is derived from an EMBL/GenBank/DDBJ whole genome shotgun (WGS) entry which is preliminary data.</text>
</comment>
<gene>
    <name evidence="14" type="ORF">Fcan01_18700</name>
</gene>
<dbReference type="PANTHER" id="PTHR10848:SF0">
    <property type="entry name" value="MEIOTIC RECOMBINATION PROTEIN SPO11"/>
    <property type="match status" value="1"/>
</dbReference>
<dbReference type="GO" id="GO:0042138">
    <property type="term" value="P:meiotic DNA double-strand break formation"/>
    <property type="evidence" value="ECO:0007669"/>
    <property type="project" value="TreeGrafter"/>
</dbReference>
<dbReference type="STRING" id="158441.A0A226DLK5"/>
<dbReference type="EC" id="5.6.2.2" evidence="4"/>
<dbReference type="Pfam" id="PF04406">
    <property type="entry name" value="TP6A_N"/>
    <property type="match status" value="1"/>
</dbReference>
<proteinExistence type="inferred from homology"/>
<evidence type="ECO:0000259" key="12">
    <source>
        <dbReference type="Pfam" id="PF04406"/>
    </source>
</evidence>
<dbReference type="InterPro" id="IPR036388">
    <property type="entry name" value="WH-like_DNA-bd_sf"/>
</dbReference>